<dbReference type="InterPro" id="IPR026847">
    <property type="entry name" value="VPS13"/>
</dbReference>
<dbReference type="GO" id="GO:0006623">
    <property type="term" value="P:protein targeting to vacuole"/>
    <property type="evidence" value="ECO:0007669"/>
    <property type="project" value="TreeGrafter"/>
</dbReference>
<dbReference type="AlphaFoldDB" id="W9S5I6"/>
<feature type="domain" description="Intermembrane lipid transfer protein VPS13-like C-terminal" evidence="2">
    <location>
        <begin position="389"/>
        <end position="504"/>
    </location>
</feature>
<evidence type="ECO:0000313" key="3">
    <source>
        <dbReference type="EMBL" id="EXC26753.1"/>
    </source>
</evidence>
<dbReference type="InterPro" id="IPR009291">
    <property type="entry name" value="Vps62"/>
</dbReference>
<evidence type="ECO:0000259" key="2">
    <source>
        <dbReference type="Pfam" id="PF25037"/>
    </source>
</evidence>
<dbReference type="GO" id="GO:0045053">
    <property type="term" value="P:protein retention in Golgi apparatus"/>
    <property type="evidence" value="ECO:0007669"/>
    <property type="project" value="TreeGrafter"/>
</dbReference>
<reference evidence="4" key="1">
    <citation type="submission" date="2013-01" db="EMBL/GenBank/DDBJ databases">
        <title>Draft Genome Sequence of a Mulberry Tree, Morus notabilis C.K. Schneid.</title>
        <authorList>
            <person name="He N."/>
            <person name="Zhao S."/>
        </authorList>
    </citation>
    <scope>NUCLEOTIDE SEQUENCE</scope>
</reference>
<dbReference type="PANTHER" id="PTHR16166:SF137">
    <property type="entry name" value="PLECKSTRIN HOMOLOGY (PH) DOMAIN-CONTAINING PROTEIN"/>
    <property type="match status" value="1"/>
</dbReference>
<dbReference type="InterPro" id="IPR056748">
    <property type="entry name" value="VPS13-like_C"/>
</dbReference>
<keyword evidence="4" id="KW-1185">Reference proteome</keyword>
<name>W9S5I6_9ROSA</name>
<feature type="region of interest" description="Disordered" evidence="1">
    <location>
        <begin position="779"/>
        <end position="801"/>
    </location>
</feature>
<dbReference type="Proteomes" id="UP000030645">
    <property type="component" value="Unassembled WGS sequence"/>
</dbReference>
<dbReference type="Pfam" id="PF06101">
    <property type="entry name" value="Vps62"/>
    <property type="match status" value="1"/>
</dbReference>
<dbReference type="Pfam" id="PF25037">
    <property type="entry name" value="VPS13_C"/>
    <property type="match status" value="1"/>
</dbReference>
<evidence type="ECO:0000256" key="1">
    <source>
        <dbReference type="SAM" id="MobiDB-lite"/>
    </source>
</evidence>
<proteinExistence type="predicted"/>
<dbReference type="EMBL" id="KE346119">
    <property type="protein sequence ID" value="EXC26753.1"/>
    <property type="molecule type" value="Genomic_DNA"/>
</dbReference>
<accession>W9S5I6</accession>
<sequence length="801" mass="90379">MSFDVGRNIRLPLISGCIEFQSHVMIDESSTSQASNFGSSSFGIGPVKRLNLPFPLRKVLTSWDHTRYFRPLSLKESCRFKLILGHLQLDNQLPLTLMPVLLAPEATSSMHQQVFKTTITMRNENIDGIQVTETTWRLNIHEPIIWAFVDFYNNLHLDRLPKSSSVKDVDPEIRISLIDVSEVRMKLSLETEPSQRPHGVLGVWSPILSAVGNAFKIQVHLRRVMHKDRFMRRSSIASAIGNRVWRDLIHNPLHLIFSVDVLGMTSSTLASLSKGFAELSTDGQFLQLRSKQVWSRRITGVGDGIIQGTEALAQGVAFGVTGVVKKPMESARQNGLIGFAHGLGQAFLGVIAQPMSGALDFFSLTVDGIGASCSKCLEVLSSKTTFERVRNPRAIHADGILREYCEREALGQMVLYLAEASRRFSCTDIFKEPSKFALSDYYEDHFVVPHQKIALVTNKRVMLLQCQALDKMDKKPCKIMWDVPWEDLLALELTKAGGNQPSHLILHLKNFRRSENFVRIIKCNLGEESERSEPQAVRICSVVRKMWKAYQSDMKNLTLKVPSSQRYVHFAWNEADGRELRRSNKSIVRSRELSSPSAASDERRFVQHSINFTKIWSSEQESKGRCTLCKKKDLEDGGMCSIWRPICPDGFVSIGDIARVGSHPPNVAAVYRNVDRLFALPIGYDLVWRNCLDDYVTPVSIWHPRAPEGYVSPGCIAVASFEEPEHDAVYCVAESLAEDTEFEEQKVWSAPDSYPWACHIYQIKSDALHFVALRKSKEDSGWKPARVHDDPQPLLESLKAQ</sequence>
<dbReference type="eggNOG" id="KOG1809">
    <property type="taxonomic scope" value="Eukaryota"/>
</dbReference>
<gene>
    <name evidence="3" type="ORF">L484_023369</name>
</gene>
<feature type="compositionally biased region" description="Basic and acidic residues" evidence="1">
    <location>
        <begin position="779"/>
        <end position="791"/>
    </location>
</feature>
<evidence type="ECO:0000313" key="4">
    <source>
        <dbReference type="Proteomes" id="UP000030645"/>
    </source>
</evidence>
<protein>
    <recommendedName>
        <fullName evidence="2">Intermembrane lipid transfer protein VPS13-like C-terminal domain-containing protein</fullName>
    </recommendedName>
</protein>
<organism evidence="3 4">
    <name type="scientific">Morus notabilis</name>
    <dbReference type="NCBI Taxonomy" id="981085"/>
    <lineage>
        <taxon>Eukaryota</taxon>
        <taxon>Viridiplantae</taxon>
        <taxon>Streptophyta</taxon>
        <taxon>Embryophyta</taxon>
        <taxon>Tracheophyta</taxon>
        <taxon>Spermatophyta</taxon>
        <taxon>Magnoliopsida</taxon>
        <taxon>eudicotyledons</taxon>
        <taxon>Gunneridae</taxon>
        <taxon>Pentapetalae</taxon>
        <taxon>rosids</taxon>
        <taxon>fabids</taxon>
        <taxon>Rosales</taxon>
        <taxon>Moraceae</taxon>
        <taxon>Moreae</taxon>
        <taxon>Morus</taxon>
    </lineage>
</organism>
<dbReference type="PANTHER" id="PTHR16166">
    <property type="entry name" value="VACUOLAR PROTEIN SORTING-ASSOCIATED PROTEIN VPS13"/>
    <property type="match status" value="1"/>
</dbReference>
<dbReference type="STRING" id="981085.W9S5I6"/>